<dbReference type="Pfam" id="PF12697">
    <property type="entry name" value="Abhydrolase_6"/>
    <property type="match status" value="1"/>
</dbReference>
<evidence type="ECO:0000313" key="5">
    <source>
        <dbReference type="Proteomes" id="UP000295560"/>
    </source>
</evidence>
<protein>
    <submittedName>
        <fullName evidence="4">Pimeloyl-ACP methyl ester carboxylesterase</fullName>
    </submittedName>
</protein>
<organism evidence="4 5">
    <name type="scientific">Pseudonocardia endophytica</name>
    <dbReference type="NCBI Taxonomy" id="401976"/>
    <lineage>
        <taxon>Bacteria</taxon>
        <taxon>Bacillati</taxon>
        <taxon>Actinomycetota</taxon>
        <taxon>Actinomycetes</taxon>
        <taxon>Pseudonocardiales</taxon>
        <taxon>Pseudonocardiaceae</taxon>
        <taxon>Pseudonocardia</taxon>
    </lineage>
</organism>
<gene>
    <name evidence="4" type="ORF">EV378_2194</name>
</gene>
<dbReference type="InterPro" id="IPR000073">
    <property type="entry name" value="AB_hydrolase_1"/>
</dbReference>
<dbReference type="GO" id="GO:0003824">
    <property type="term" value="F:catalytic activity"/>
    <property type="evidence" value="ECO:0007669"/>
    <property type="project" value="UniProtKB-ARBA"/>
</dbReference>
<dbReference type="InterPro" id="IPR029058">
    <property type="entry name" value="AB_hydrolase_fold"/>
</dbReference>
<evidence type="ECO:0000256" key="1">
    <source>
        <dbReference type="SAM" id="MobiDB-lite"/>
    </source>
</evidence>
<dbReference type="RefSeq" id="WP_132423501.1">
    <property type="nucleotide sequence ID" value="NZ_SMFZ01000001.1"/>
</dbReference>
<feature type="chain" id="PRO_5020723179" evidence="2">
    <location>
        <begin position="28"/>
        <end position="389"/>
    </location>
</feature>
<comment type="caution">
    <text evidence="4">The sequence shown here is derived from an EMBL/GenBank/DDBJ whole genome shotgun (WGS) entry which is preliminary data.</text>
</comment>
<feature type="signal peptide" evidence="2">
    <location>
        <begin position="1"/>
        <end position="27"/>
    </location>
</feature>
<dbReference type="AlphaFoldDB" id="A0A4R1HXY2"/>
<evidence type="ECO:0000256" key="2">
    <source>
        <dbReference type="SAM" id="SignalP"/>
    </source>
</evidence>
<keyword evidence="5" id="KW-1185">Reference proteome</keyword>
<dbReference type="InterPro" id="IPR006311">
    <property type="entry name" value="TAT_signal"/>
</dbReference>
<accession>A0A4R1HXY2</accession>
<dbReference type="PROSITE" id="PS51318">
    <property type="entry name" value="TAT"/>
    <property type="match status" value="1"/>
</dbReference>
<keyword evidence="2" id="KW-0732">Signal</keyword>
<feature type="domain" description="AB hydrolase-1" evidence="3">
    <location>
        <begin position="99"/>
        <end position="368"/>
    </location>
</feature>
<evidence type="ECO:0000259" key="3">
    <source>
        <dbReference type="Pfam" id="PF12697"/>
    </source>
</evidence>
<dbReference type="EMBL" id="SMFZ01000001">
    <property type="protein sequence ID" value="TCK26361.1"/>
    <property type="molecule type" value="Genomic_DNA"/>
</dbReference>
<sequence length="389" mass="42406">MTRRRRWLLLVAAGFLAAGGLAPAAWADEPGSGTPDPVAVAGTTGTASRTEVATDRTASGATCGDYSLPVTLKPGRTERYQIFARMCSKSGFTDRPVQLLLHGGTYNHAYWDWPYQPENYNYVKYATDAGYVTLDVDRLGYGYSDRPLVDADIDFESNAWVAHQVVQYLRAGGLGTPFDQVALVGHSLGSGTAFTEAGRYRDVDALVISGGIHNVNYVELFGQAGFYPASLDPKFKGKVGLANTYLTTVPGARCRTFYYAPDVDPKVCDVDEQYKDSFTGGETVGLPIVFTRPTPSNQVTAPVLLALGRHDKFTCFKPNILEPDCAAPGSNAYDEAKYYPKAKSYELYIQPHSGHNNNLHVGAKDWFAKANSWIDEQLGRAPQPGRNDS</sequence>
<dbReference type="OrthoDB" id="5524362at2"/>
<reference evidence="4 5" key="1">
    <citation type="submission" date="2019-03" db="EMBL/GenBank/DDBJ databases">
        <title>Sequencing the genomes of 1000 actinobacteria strains.</title>
        <authorList>
            <person name="Klenk H.-P."/>
        </authorList>
    </citation>
    <scope>NUCLEOTIDE SEQUENCE [LARGE SCALE GENOMIC DNA]</scope>
    <source>
        <strain evidence="4 5">DSM 44969</strain>
    </source>
</reference>
<evidence type="ECO:0000313" key="4">
    <source>
        <dbReference type="EMBL" id="TCK26361.1"/>
    </source>
</evidence>
<dbReference type="Gene3D" id="3.40.50.1820">
    <property type="entry name" value="alpha/beta hydrolase"/>
    <property type="match status" value="1"/>
</dbReference>
<feature type="compositionally biased region" description="Polar residues" evidence="1">
    <location>
        <begin position="43"/>
        <end position="54"/>
    </location>
</feature>
<dbReference type="SUPFAM" id="SSF53474">
    <property type="entry name" value="alpha/beta-Hydrolases"/>
    <property type="match status" value="1"/>
</dbReference>
<feature type="region of interest" description="Disordered" evidence="1">
    <location>
        <begin position="28"/>
        <end position="54"/>
    </location>
</feature>
<dbReference type="Proteomes" id="UP000295560">
    <property type="component" value="Unassembled WGS sequence"/>
</dbReference>
<name>A0A4R1HXY2_PSEEN</name>
<proteinExistence type="predicted"/>